<keyword evidence="3" id="KW-0378">Hydrolase</keyword>
<reference evidence="3 4" key="1">
    <citation type="submission" date="2019-10" db="EMBL/GenBank/DDBJ databases">
        <title>New genus of Silvanigrellaceae.</title>
        <authorList>
            <person name="Pitt A."/>
            <person name="Hahn M.W."/>
        </authorList>
    </citation>
    <scope>NUCLEOTIDE SEQUENCE [LARGE SCALE GENOMIC DNA]</scope>
    <source>
        <strain evidence="3 4">33A1-SZDP</strain>
    </source>
</reference>
<dbReference type="GO" id="GO:0016787">
    <property type="term" value="F:hydrolase activity"/>
    <property type="evidence" value="ECO:0007669"/>
    <property type="project" value="UniProtKB-KW"/>
</dbReference>
<dbReference type="Gene3D" id="3.40.50.1820">
    <property type="entry name" value="alpha/beta hydrolase"/>
    <property type="match status" value="1"/>
</dbReference>
<dbReference type="Pfam" id="PF00975">
    <property type="entry name" value="Thioesterase"/>
    <property type="match status" value="1"/>
</dbReference>
<evidence type="ECO:0000256" key="1">
    <source>
        <dbReference type="ARBA" id="ARBA00007169"/>
    </source>
</evidence>
<dbReference type="EMBL" id="WFLN01000007">
    <property type="protein sequence ID" value="KAB8029696.1"/>
    <property type="molecule type" value="Genomic_DNA"/>
</dbReference>
<evidence type="ECO:0000313" key="3">
    <source>
        <dbReference type="EMBL" id="KAB8029696.1"/>
    </source>
</evidence>
<protein>
    <submittedName>
        <fullName evidence="3">Alpha/beta fold hydrolase</fullName>
    </submittedName>
</protein>
<keyword evidence="4" id="KW-1185">Reference proteome</keyword>
<sequence>MSLIFCLPHAGGGAHHYSGWAPYFAPGIEWEPLDYAGHFSRMNEHAYTTFEHAVQDLTDEMISRADGRPFAVFGHSMGGALAYEIAHLMVERQMAQNLLFIAVSSALPPHRRDPDMLRYYELSDRDFIQHLVDTDGISSQLAELPELMSNYLPLIRKDYQLYQQYQPQTRPLLFTPLFALWGEQEEVHNLKMPSWVDLSRVFVGSGIYPGGHFYWRNCLNTVTADISTIVEQLAACQTTGINQSLGVSLCQF</sequence>
<dbReference type="RefSeq" id="WP_152213048.1">
    <property type="nucleotide sequence ID" value="NZ_WFLN01000007.1"/>
</dbReference>
<dbReference type="Proteomes" id="UP000442694">
    <property type="component" value="Unassembled WGS sequence"/>
</dbReference>
<dbReference type="InterPro" id="IPR001031">
    <property type="entry name" value="Thioesterase"/>
</dbReference>
<evidence type="ECO:0000313" key="4">
    <source>
        <dbReference type="Proteomes" id="UP000442694"/>
    </source>
</evidence>
<comment type="caution">
    <text evidence="3">The sequence shown here is derived from an EMBL/GenBank/DDBJ whole genome shotgun (WGS) entry which is preliminary data.</text>
</comment>
<comment type="similarity">
    <text evidence="1">Belongs to the thioesterase family.</text>
</comment>
<dbReference type="AlphaFoldDB" id="A0A833JBI6"/>
<dbReference type="SUPFAM" id="SSF53474">
    <property type="entry name" value="alpha/beta-Hydrolases"/>
    <property type="match status" value="1"/>
</dbReference>
<proteinExistence type="inferred from homology"/>
<dbReference type="PANTHER" id="PTHR11487">
    <property type="entry name" value="THIOESTERASE"/>
    <property type="match status" value="1"/>
</dbReference>
<gene>
    <name evidence="3" type="ORF">GCL57_09125</name>
</gene>
<organism evidence="3 4">
    <name type="scientific">Fluviispira multicolorata</name>
    <dbReference type="NCBI Taxonomy" id="2654512"/>
    <lineage>
        <taxon>Bacteria</taxon>
        <taxon>Pseudomonadati</taxon>
        <taxon>Bdellovibrionota</taxon>
        <taxon>Oligoflexia</taxon>
        <taxon>Silvanigrellales</taxon>
        <taxon>Silvanigrellaceae</taxon>
        <taxon>Fluviispira</taxon>
    </lineage>
</organism>
<dbReference type="InterPro" id="IPR029058">
    <property type="entry name" value="AB_hydrolase_fold"/>
</dbReference>
<name>A0A833JBI6_9BACT</name>
<dbReference type="PANTHER" id="PTHR11487:SF0">
    <property type="entry name" value="S-ACYL FATTY ACID SYNTHASE THIOESTERASE, MEDIUM CHAIN"/>
    <property type="match status" value="1"/>
</dbReference>
<accession>A0A833JBI6</accession>
<evidence type="ECO:0000259" key="2">
    <source>
        <dbReference type="Pfam" id="PF00975"/>
    </source>
</evidence>
<feature type="domain" description="Thioesterase" evidence="2">
    <location>
        <begin position="4"/>
        <end position="217"/>
    </location>
</feature>
<dbReference type="InterPro" id="IPR012223">
    <property type="entry name" value="TEII"/>
</dbReference>
<dbReference type="GO" id="GO:0008610">
    <property type="term" value="P:lipid biosynthetic process"/>
    <property type="evidence" value="ECO:0007669"/>
    <property type="project" value="TreeGrafter"/>
</dbReference>